<evidence type="ECO:0000256" key="1">
    <source>
        <dbReference type="SAM" id="SignalP"/>
    </source>
</evidence>
<protein>
    <submittedName>
        <fullName evidence="2">Uncharacterized protein</fullName>
    </submittedName>
</protein>
<keyword evidence="1" id="KW-0732">Signal</keyword>
<dbReference type="EMBL" id="JTAK01000001">
    <property type="protein sequence ID" value="KHO66019.1"/>
    <property type="molecule type" value="Genomic_DNA"/>
</dbReference>
<sequence>MHTPRAGRLLSLVCGALVAGTSAAALKPLNDAELSAVSGQALISLDALTYAGYQYTRINFGAEIDVLLNMDELRLGDFDRSGIPGLASNQSADILINNFALGRVRNNDSSAAAIEPFKIQDPYLEFAFKVNDQGIREVAGVRLGFGRSMGHLSGDILSLTGKMQGKIYGPASLGKDFYMEQNGISNLGCLVDINCIALSLAGDTEVYTTVELLQQGTGYTTLDGVPINRATHIGVPAGSSLQTDETGLIAALIPTLTKASNCEALGLITCFPLTNYKSIFVGDPTKTNIAQGGAEGIFFSIQNQNVPWQDLANAGKFVDTQRGAFANFAKTGSGADTIYPFMLNLFDALRGTAREPTCMGAQAAGC</sequence>
<keyword evidence="3" id="KW-1185">Reference proteome</keyword>
<dbReference type="STRING" id="706570.PT85_00005"/>
<proteinExistence type="predicted"/>
<name>A0A0B3BZA6_9PSED</name>
<evidence type="ECO:0000313" key="3">
    <source>
        <dbReference type="Proteomes" id="UP000030980"/>
    </source>
</evidence>
<evidence type="ECO:0000313" key="2">
    <source>
        <dbReference type="EMBL" id="KHO66019.1"/>
    </source>
</evidence>
<feature type="chain" id="PRO_5002098595" evidence="1">
    <location>
        <begin position="25"/>
        <end position="366"/>
    </location>
</feature>
<dbReference type="AlphaFoldDB" id="A0A0B3BZA6"/>
<feature type="signal peptide" evidence="1">
    <location>
        <begin position="1"/>
        <end position="24"/>
    </location>
</feature>
<dbReference type="OrthoDB" id="6358750at2"/>
<reference evidence="2 3" key="1">
    <citation type="submission" date="2014-11" db="EMBL/GenBank/DDBJ databases">
        <title>Genome sequence of Pseudomonas tuomuerensis JCM 14085.</title>
        <authorList>
            <person name="Shin S.-K."/>
            <person name="Yi H."/>
        </authorList>
    </citation>
    <scope>NUCLEOTIDE SEQUENCE [LARGE SCALE GENOMIC DNA]</scope>
    <source>
        <strain evidence="2 3">JCM 14085</strain>
    </source>
</reference>
<dbReference type="Proteomes" id="UP000030980">
    <property type="component" value="Unassembled WGS sequence"/>
</dbReference>
<organism evidence="2 3">
    <name type="scientific">Pseudomonas flexibilis</name>
    <dbReference type="NCBI Taxonomy" id="706570"/>
    <lineage>
        <taxon>Bacteria</taxon>
        <taxon>Pseudomonadati</taxon>
        <taxon>Pseudomonadota</taxon>
        <taxon>Gammaproteobacteria</taxon>
        <taxon>Pseudomonadales</taxon>
        <taxon>Pseudomonadaceae</taxon>
        <taxon>Pseudomonas</taxon>
    </lineage>
</organism>
<dbReference type="RefSeq" id="WP_039605606.1">
    <property type="nucleotide sequence ID" value="NZ_FMUP01000008.1"/>
</dbReference>
<accession>A0A0B3BZA6</accession>
<comment type="caution">
    <text evidence="2">The sequence shown here is derived from an EMBL/GenBank/DDBJ whole genome shotgun (WGS) entry which is preliminary data.</text>
</comment>
<gene>
    <name evidence="2" type="ORF">PT85_00005</name>
</gene>